<organism evidence="2 3">
    <name type="scientific">Thermus filiformis</name>
    <dbReference type="NCBI Taxonomy" id="276"/>
    <lineage>
        <taxon>Bacteria</taxon>
        <taxon>Thermotogati</taxon>
        <taxon>Deinococcota</taxon>
        <taxon>Deinococci</taxon>
        <taxon>Thermales</taxon>
        <taxon>Thermaceae</taxon>
        <taxon>Thermus</taxon>
    </lineage>
</organism>
<dbReference type="Pfam" id="PF11483">
    <property type="entry name" value="DUF3209"/>
    <property type="match status" value="1"/>
</dbReference>
<protein>
    <recommendedName>
        <fullName evidence="4">DUF3209 domain-containing protein</fullName>
    </recommendedName>
</protein>
<evidence type="ECO:0000256" key="1">
    <source>
        <dbReference type="SAM" id="Coils"/>
    </source>
</evidence>
<dbReference type="AlphaFoldDB" id="A0A0A2WSI9"/>
<dbReference type="EMBL" id="JPSL02000036">
    <property type="protein sequence ID" value="KGQ21697.1"/>
    <property type="molecule type" value="Genomic_DNA"/>
</dbReference>
<dbReference type="RefSeq" id="WP_038064978.1">
    <property type="nucleotide sequence ID" value="NZ_JPSL02000036.1"/>
</dbReference>
<dbReference type="PATRIC" id="fig|276.5.peg.1499"/>
<gene>
    <name evidence="2" type="ORF">THFILI_01505</name>
</gene>
<evidence type="ECO:0008006" key="4">
    <source>
        <dbReference type="Google" id="ProtNLM"/>
    </source>
</evidence>
<dbReference type="Proteomes" id="UP000030364">
    <property type="component" value="Unassembled WGS sequence"/>
</dbReference>
<accession>A0A0A2WSI9</accession>
<proteinExistence type="predicted"/>
<sequence>MACHELSALRIALGTLLEKEAHDLEHDREELAPVLASRPELLRLSGARTLPAMEAALKEALLHLEEKASREPEEPYWRGLLLAAEAMEGRLKALRAEAEALYRDLDALHHRLHRLFPRRR</sequence>
<dbReference type="STRING" id="276.THFILI_01505"/>
<comment type="caution">
    <text evidence="2">The sequence shown here is derived from an EMBL/GenBank/DDBJ whole genome shotgun (WGS) entry which is preliminary data.</text>
</comment>
<evidence type="ECO:0000313" key="3">
    <source>
        <dbReference type="Proteomes" id="UP000030364"/>
    </source>
</evidence>
<evidence type="ECO:0000313" key="2">
    <source>
        <dbReference type="EMBL" id="KGQ21697.1"/>
    </source>
</evidence>
<name>A0A0A2WSI9_THEFI</name>
<dbReference type="Gene3D" id="6.10.140.1220">
    <property type="match status" value="1"/>
</dbReference>
<keyword evidence="1" id="KW-0175">Coiled coil</keyword>
<reference evidence="2 3" key="1">
    <citation type="journal article" date="2015" name="Genome Announc.">
        <title>Draft Genome Sequence of the Thermophile Thermus filiformis ATCC 43280, Producer of Carotenoid-(Di)glucoside-Branched Fatty Acid (Di)esters and Source of Hyperthermostable Enzymes of Biotechnological Interest.</title>
        <authorList>
            <person name="Mandelli F."/>
            <person name="Oliveira Ramires B."/>
            <person name="Couger M.B."/>
            <person name="Paixao D.A."/>
            <person name="Camilo C.M."/>
            <person name="Polikarpov I."/>
            <person name="Prade R."/>
            <person name="Riano-Pachon D.M."/>
            <person name="Squina F.M."/>
        </authorList>
    </citation>
    <scope>NUCLEOTIDE SEQUENCE [LARGE SCALE GENOMIC DNA]</scope>
    <source>
        <strain evidence="2 3">ATCC 43280</strain>
    </source>
</reference>
<feature type="coiled-coil region" evidence="1">
    <location>
        <begin position="84"/>
        <end position="111"/>
    </location>
</feature>
<dbReference type="InterPro" id="IPR021577">
    <property type="entry name" value="DUF3209"/>
</dbReference>
<dbReference type="OrthoDB" id="329033at2"/>
<keyword evidence="3" id="KW-1185">Reference proteome</keyword>